<dbReference type="AlphaFoldDB" id="A0AAD8BSB7"/>
<organism evidence="1 2">
    <name type="scientific">Biomphalaria pfeifferi</name>
    <name type="common">Bloodfluke planorb</name>
    <name type="synonym">Freshwater snail</name>
    <dbReference type="NCBI Taxonomy" id="112525"/>
    <lineage>
        <taxon>Eukaryota</taxon>
        <taxon>Metazoa</taxon>
        <taxon>Spiralia</taxon>
        <taxon>Lophotrochozoa</taxon>
        <taxon>Mollusca</taxon>
        <taxon>Gastropoda</taxon>
        <taxon>Heterobranchia</taxon>
        <taxon>Euthyneura</taxon>
        <taxon>Panpulmonata</taxon>
        <taxon>Hygrophila</taxon>
        <taxon>Lymnaeoidea</taxon>
        <taxon>Planorbidae</taxon>
        <taxon>Biomphalaria</taxon>
    </lineage>
</organism>
<name>A0AAD8BSB7_BIOPF</name>
<gene>
    <name evidence="1" type="ORF">Bpfe_011243</name>
</gene>
<evidence type="ECO:0000313" key="1">
    <source>
        <dbReference type="EMBL" id="KAK0059167.1"/>
    </source>
</evidence>
<comment type="caution">
    <text evidence="1">The sequence shown here is derived from an EMBL/GenBank/DDBJ whole genome shotgun (WGS) entry which is preliminary data.</text>
</comment>
<accession>A0AAD8BSB7</accession>
<dbReference type="EMBL" id="JASAOG010000043">
    <property type="protein sequence ID" value="KAK0059167.1"/>
    <property type="molecule type" value="Genomic_DNA"/>
</dbReference>
<sequence>MKPSVLNMSLCNDLFELWILGATVHLFYAFPSSSLGVLAAVEVSLTNTGCKEWICLRKNASVDPSLGVTETSLSTSRHVSGASNVCGKIFKERLVLCSRKKQRREKFIASMTTSFKAFSGAPYLSQWVRGLHGLNFHGLLQIFQV</sequence>
<evidence type="ECO:0000313" key="2">
    <source>
        <dbReference type="Proteomes" id="UP001233172"/>
    </source>
</evidence>
<reference evidence="1" key="1">
    <citation type="journal article" date="2023" name="PLoS Negl. Trop. Dis.">
        <title>A genome sequence for Biomphalaria pfeifferi, the major vector snail for the human-infecting parasite Schistosoma mansoni.</title>
        <authorList>
            <person name="Bu L."/>
            <person name="Lu L."/>
            <person name="Laidemitt M.R."/>
            <person name="Zhang S.M."/>
            <person name="Mutuku M."/>
            <person name="Mkoji G."/>
            <person name="Steinauer M."/>
            <person name="Loker E.S."/>
        </authorList>
    </citation>
    <scope>NUCLEOTIDE SEQUENCE</scope>
    <source>
        <strain evidence="1">KasaAsao</strain>
    </source>
</reference>
<keyword evidence="2" id="KW-1185">Reference proteome</keyword>
<reference evidence="1" key="2">
    <citation type="submission" date="2023-04" db="EMBL/GenBank/DDBJ databases">
        <authorList>
            <person name="Bu L."/>
            <person name="Lu L."/>
            <person name="Laidemitt M.R."/>
            <person name="Zhang S.M."/>
            <person name="Mutuku M."/>
            <person name="Mkoji G."/>
            <person name="Steinauer M."/>
            <person name="Loker E.S."/>
        </authorList>
    </citation>
    <scope>NUCLEOTIDE SEQUENCE</scope>
    <source>
        <strain evidence="1">KasaAsao</strain>
        <tissue evidence="1">Whole Snail</tissue>
    </source>
</reference>
<protein>
    <submittedName>
        <fullName evidence="1">Uncharacterized protein</fullName>
    </submittedName>
</protein>
<proteinExistence type="predicted"/>
<dbReference type="Proteomes" id="UP001233172">
    <property type="component" value="Unassembled WGS sequence"/>
</dbReference>